<dbReference type="InterPro" id="IPR013108">
    <property type="entry name" value="Amidohydro_3"/>
</dbReference>
<feature type="modified residue" description="N6-carboxylysine" evidence="2">
    <location>
        <position position="163"/>
    </location>
</feature>
<evidence type="ECO:0000256" key="2">
    <source>
        <dbReference type="PIRSR" id="PIRSR039004-2"/>
    </source>
</evidence>
<dbReference type="AlphaFoldDB" id="A0A1F6C4K9"/>
<dbReference type="PIRSF" id="PIRSF039004">
    <property type="entry name" value="ADE_EF_0837"/>
    <property type="match status" value="1"/>
</dbReference>
<dbReference type="PANTHER" id="PTHR42717:SF1">
    <property type="entry name" value="IMIDAZOLONEPROPIONASE AND RELATED AMIDOHYDROLASES"/>
    <property type="match status" value="1"/>
</dbReference>
<dbReference type="PANTHER" id="PTHR42717">
    <property type="entry name" value="DIHYDROOROTASE-RELATED"/>
    <property type="match status" value="1"/>
</dbReference>
<gene>
    <name evidence="5" type="ORF">A3F84_22675</name>
</gene>
<feature type="site" description="Transition state stabilizer" evidence="3">
    <location>
        <position position="165"/>
    </location>
</feature>
<organism evidence="5 6">
    <name type="scientific">Handelsmanbacteria sp. (strain RIFCSPLOWO2_12_FULL_64_10)</name>
    <dbReference type="NCBI Taxonomy" id="1817868"/>
    <lineage>
        <taxon>Bacteria</taxon>
        <taxon>Candidatus Handelsmaniibacteriota</taxon>
    </lineage>
</organism>
<dbReference type="GO" id="GO:0016810">
    <property type="term" value="F:hydrolase activity, acting on carbon-nitrogen (but not peptide) bonds"/>
    <property type="evidence" value="ECO:0007669"/>
    <property type="project" value="InterPro"/>
</dbReference>
<sequence length="382" mass="41704">MPDTPRYDLILKNGHVIDAAQGINGKRDVGIANGRVADVEPDLPADRAERAIDVAGKYVVPGLIDLHTHVYAGVSIFGIEADDLCPKTGVTTSIDVGSAGWVNFAGLKRYVIRPSQTRILAFVHLSAIGLTFRRGELIDEAWIQPQECAKVVRENRDVALGVKVRLYRGVGGDADLADLLKLTVDAAQRCESPLMVHISGSHVPLTQFLPLLRPGDIITHCCHGLDPATILDAKKKVLPEVREARDRGIVFDIGHGAGSFHFDVGRVALEEGFPPDTISSDIHTFSINGPVFDLPTTMSKFLNLGMPLEEAVERTTLRPARAIGKEDEMGSLRPGLPADVAVLDLRTGQWEMRDSYRNARMGDRRLVCALSVRNGKVWYNAL</sequence>
<feature type="binding site" evidence="1">
    <location>
        <position position="197"/>
    </location>
    <ligand>
        <name>Zn(2+)</name>
        <dbReference type="ChEBI" id="CHEBI:29105"/>
        <label>2</label>
    </ligand>
</feature>
<dbReference type="InterPro" id="IPR032466">
    <property type="entry name" value="Metal_Hydrolase"/>
</dbReference>
<evidence type="ECO:0000256" key="3">
    <source>
        <dbReference type="PIRSR" id="PIRSR039004-3"/>
    </source>
</evidence>
<dbReference type="EMBL" id="MFKF01000415">
    <property type="protein sequence ID" value="OGG44139.1"/>
    <property type="molecule type" value="Genomic_DNA"/>
</dbReference>
<keyword evidence="1" id="KW-0862">Zinc</keyword>
<dbReference type="NCBIfam" id="NF006689">
    <property type="entry name" value="PRK09237.1"/>
    <property type="match status" value="1"/>
</dbReference>
<dbReference type="Pfam" id="PF07969">
    <property type="entry name" value="Amidohydro_3"/>
    <property type="match status" value="1"/>
</dbReference>
<feature type="binding site" evidence="1">
    <location>
        <position position="69"/>
    </location>
    <ligand>
        <name>Zn(2+)</name>
        <dbReference type="ChEBI" id="CHEBI:29105"/>
        <label>1</label>
    </ligand>
</feature>
<evidence type="ECO:0000313" key="5">
    <source>
        <dbReference type="EMBL" id="OGG44139.1"/>
    </source>
</evidence>
<keyword evidence="1" id="KW-0479">Metal-binding</keyword>
<dbReference type="Proteomes" id="UP000178606">
    <property type="component" value="Unassembled WGS sequence"/>
</dbReference>
<evidence type="ECO:0000256" key="1">
    <source>
        <dbReference type="PIRSR" id="PIRSR039004-1"/>
    </source>
</evidence>
<reference evidence="5 6" key="1">
    <citation type="journal article" date="2016" name="Nat. Commun.">
        <title>Thousands of microbial genomes shed light on interconnected biogeochemical processes in an aquifer system.</title>
        <authorList>
            <person name="Anantharaman K."/>
            <person name="Brown C.T."/>
            <person name="Hug L.A."/>
            <person name="Sharon I."/>
            <person name="Castelle C.J."/>
            <person name="Probst A.J."/>
            <person name="Thomas B.C."/>
            <person name="Singh A."/>
            <person name="Wilkins M.J."/>
            <person name="Karaoz U."/>
            <person name="Brodie E.L."/>
            <person name="Williams K.H."/>
            <person name="Hubbard S.S."/>
            <person name="Banfield J.F."/>
        </authorList>
    </citation>
    <scope>NUCLEOTIDE SEQUENCE [LARGE SCALE GENOMIC DNA]</scope>
    <source>
        <strain evidence="6">RIFCSPLOWO2_12_FULL_64_10</strain>
    </source>
</reference>
<evidence type="ECO:0000313" key="6">
    <source>
        <dbReference type="Proteomes" id="UP000178606"/>
    </source>
</evidence>
<feature type="binding site" description="via carbamate group" evidence="1">
    <location>
        <position position="163"/>
    </location>
    <ligand>
        <name>Zn(2+)</name>
        <dbReference type="ChEBI" id="CHEBI:29105"/>
        <label>2</label>
    </ligand>
</feature>
<evidence type="ECO:0000259" key="4">
    <source>
        <dbReference type="Pfam" id="PF07969"/>
    </source>
</evidence>
<feature type="binding site" evidence="1">
    <location>
        <position position="67"/>
    </location>
    <ligand>
        <name>Zn(2+)</name>
        <dbReference type="ChEBI" id="CHEBI:29105"/>
        <label>1</label>
    </ligand>
</feature>
<dbReference type="Gene3D" id="3.20.20.140">
    <property type="entry name" value="Metal-dependent hydrolases"/>
    <property type="match status" value="1"/>
</dbReference>
<dbReference type="InterPro" id="IPR020043">
    <property type="entry name" value="Deacetylase_Atu3266-like"/>
</dbReference>
<dbReference type="SUPFAM" id="SSF51556">
    <property type="entry name" value="Metallo-dependent hydrolases"/>
    <property type="match status" value="1"/>
</dbReference>
<protein>
    <submittedName>
        <fullName evidence="5">Dihydroorotase</fullName>
    </submittedName>
</protein>
<proteinExistence type="predicted"/>
<dbReference type="Gene3D" id="2.30.40.10">
    <property type="entry name" value="Urease, subunit C, domain 1"/>
    <property type="match status" value="1"/>
</dbReference>
<dbReference type="SUPFAM" id="SSF51338">
    <property type="entry name" value="Composite domain of metallo-dependent hydrolases"/>
    <property type="match status" value="1"/>
</dbReference>
<feature type="binding site" description="via carbamate group" evidence="1">
    <location>
        <position position="163"/>
    </location>
    <ligand>
        <name>Zn(2+)</name>
        <dbReference type="ChEBI" id="CHEBI:29105"/>
        <label>1</label>
    </ligand>
</feature>
<dbReference type="GO" id="GO:0046872">
    <property type="term" value="F:metal ion binding"/>
    <property type="evidence" value="ECO:0007669"/>
    <property type="project" value="UniProtKB-KW"/>
</dbReference>
<feature type="binding site" evidence="1">
    <location>
        <position position="220"/>
    </location>
    <ligand>
        <name>Zn(2+)</name>
        <dbReference type="ChEBI" id="CHEBI:29105"/>
        <label>2</label>
    </ligand>
</feature>
<feature type="binding site" evidence="1">
    <location>
        <position position="281"/>
    </location>
    <ligand>
        <name>Zn(2+)</name>
        <dbReference type="ChEBI" id="CHEBI:29105"/>
        <label>1</label>
    </ligand>
</feature>
<dbReference type="InterPro" id="IPR011059">
    <property type="entry name" value="Metal-dep_hydrolase_composite"/>
</dbReference>
<dbReference type="GO" id="GO:0019213">
    <property type="term" value="F:deacetylase activity"/>
    <property type="evidence" value="ECO:0007669"/>
    <property type="project" value="InterPro"/>
</dbReference>
<comment type="caution">
    <text evidence="5">The sequence shown here is derived from an EMBL/GenBank/DDBJ whole genome shotgun (WGS) entry which is preliminary data.</text>
</comment>
<accession>A0A1F6C4K9</accession>
<feature type="domain" description="Amidohydrolase 3" evidence="4">
    <location>
        <begin position="306"/>
        <end position="378"/>
    </location>
</feature>
<name>A0A1F6C4K9_HANXR</name>